<gene>
    <name evidence="2" type="ORF">SCLTRI_LOCUS3801</name>
</gene>
<protein>
    <submittedName>
        <fullName evidence="2">810ede89-a322-4694-bdcb-417320581b1a-CDS</fullName>
    </submittedName>
</protein>
<comment type="caution">
    <text evidence="2">The sequence shown here is derived from an EMBL/GenBank/DDBJ whole genome shotgun (WGS) entry which is preliminary data.</text>
</comment>
<feature type="compositionally biased region" description="Basic and acidic residues" evidence="1">
    <location>
        <begin position="176"/>
        <end position="187"/>
    </location>
</feature>
<sequence length="266" mass="30716">MLSSRVKDYIHKKDVKSGDLDGYKRITTKTVTVTSGGKEKEESLEVYENSQGLLKQVLIGSTRSSRSKTERSDQRHSGGHHVSYERSTTTTTGGQERRPLINFAMNQTIVVNNGTVSSGHRRHHRHRDGHRERDHEDKDRKIHRSGDRDHRFKEDSVRSRDHKDRNYLPEDSDREDQERRKRDRQESKSSNGKAPYRERSTTRESGRSHRDKESRSKYDSGSEDPRRKPFNDSDSIAPFDRLGSFRLGSLREGSLRGADGFIRGVL</sequence>
<feature type="compositionally biased region" description="Polar residues" evidence="1">
    <location>
        <begin position="85"/>
        <end position="94"/>
    </location>
</feature>
<reference evidence="2" key="1">
    <citation type="submission" date="2020-10" db="EMBL/GenBank/DDBJ databases">
        <authorList>
            <person name="Kusch S."/>
        </authorList>
    </citation>
    <scope>NUCLEOTIDE SEQUENCE</scope>
    <source>
        <strain evidence="2">SwB9</strain>
    </source>
</reference>
<organism evidence="2 3">
    <name type="scientific">Sclerotinia trifoliorum</name>
    <dbReference type="NCBI Taxonomy" id="28548"/>
    <lineage>
        <taxon>Eukaryota</taxon>
        <taxon>Fungi</taxon>
        <taxon>Dikarya</taxon>
        <taxon>Ascomycota</taxon>
        <taxon>Pezizomycotina</taxon>
        <taxon>Leotiomycetes</taxon>
        <taxon>Helotiales</taxon>
        <taxon>Sclerotiniaceae</taxon>
        <taxon>Sclerotinia</taxon>
    </lineage>
</organism>
<feature type="region of interest" description="Disordered" evidence="1">
    <location>
        <begin position="58"/>
        <end position="99"/>
    </location>
</feature>
<evidence type="ECO:0000313" key="2">
    <source>
        <dbReference type="EMBL" id="CAD6444009.1"/>
    </source>
</evidence>
<dbReference type="OrthoDB" id="3945976at2759"/>
<dbReference type="AlphaFoldDB" id="A0A8H2VTN4"/>
<dbReference type="Proteomes" id="UP000624404">
    <property type="component" value="Unassembled WGS sequence"/>
</dbReference>
<feature type="compositionally biased region" description="Basic residues" evidence="1">
    <location>
        <begin position="119"/>
        <end position="128"/>
    </location>
</feature>
<name>A0A8H2VTN4_9HELO</name>
<dbReference type="EMBL" id="CAJHIA010000011">
    <property type="protein sequence ID" value="CAD6444009.1"/>
    <property type="molecule type" value="Genomic_DNA"/>
</dbReference>
<feature type="compositionally biased region" description="Basic and acidic residues" evidence="1">
    <location>
        <begin position="129"/>
        <end position="168"/>
    </location>
</feature>
<evidence type="ECO:0000313" key="3">
    <source>
        <dbReference type="Proteomes" id="UP000624404"/>
    </source>
</evidence>
<proteinExistence type="predicted"/>
<keyword evidence="3" id="KW-1185">Reference proteome</keyword>
<accession>A0A8H2VTN4</accession>
<evidence type="ECO:0000256" key="1">
    <source>
        <dbReference type="SAM" id="MobiDB-lite"/>
    </source>
</evidence>
<feature type="compositionally biased region" description="Basic and acidic residues" evidence="1">
    <location>
        <begin position="195"/>
        <end position="231"/>
    </location>
</feature>
<feature type="compositionally biased region" description="Basic and acidic residues" evidence="1">
    <location>
        <begin position="67"/>
        <end position="76"/>
    </location>
</feature>
<feature type="region of interest" description="Disordered" evidence="1">
    <location>
        <begin position="112"/>
        <end position="239"/>
    </location>
</feature>